<organism evidence="5 6">
    <name type="scientific">Nocardia goodfellowii</name>
    <dbReference type="NCBI Taxonomy" id="882446"/>
    <lineage>
        <taxon>Bacteria</taxon>
        <taxon>Bacillati</taxon>
        <taxon>Actinomycetota</taxon>
        <taxon>Actinomycetes</taxon>
        <taxon>Mycobacteriales</taxon>
        <taxon>Nocardiaceae</taxon>
        <taxon>Nocardia</taxon>
    </lineage>
</organism>
<dbReference type="Gene3D" id="1.10.10.10">
    <property type="entry name" value="Winged helix-like DNA-binding domain superfamily/Winged helix DNA-binding domain"/>
    <property type="match status" value="1"/>
</dbReference>
<evidence type="ECO:0000313" key="5">
    <source>
        <dbReference type="EMBL" id="MBP2193199.1"/>
    </source>
</evidence>
<dbReference type="Pfam" id="PF12802">
    <property type="entry name" value="MarR_2"/>
    <property type="match status" value="1"/>
</dbReference>
<feature type="domain" description="HTH marR-type" evidence="4">
    <location>
        <begin position="2"/>
        <end position="133"/>
    </location>
</feature>
<dbReference type="InterPro" id="IPR000835">
    <property type="entry name" value="HTH_MarR-typ"/>
</dbReference>
<protein>
    <submittedName>
        <fullName evidence="5">DNA-binding MarR family transcriptional regulator</fullName>
    </submittedName>
</protein>
<dbReference type="Proteomes" id="UP001519325">
    <property type="component" value="Unassembled WGS sequence"/>
</dbReference>
<dbReference type="PROSITE" id="PS50995">
    <property type="entry name" value="HTH_MARR_2"/>
    <property type="match status" value="1"/>
</dbReference>
<accession>A0ABS4QNB6</accession>
<dbReference type="PANTHER" id="PTHR42756:SF1">
    <property type="entry name" value="TRANSCRIPTIONAL REPRESSOR OF EMRAB OPERON"/>
    <property type="match status" value="1"/>
</dbReference>
<name>A0ABS4QNB6_9NOCA</name>
<dbReference type="RefSeq" id="WP_209896489.1">
    <property type="nucleotide sequence ID" value="NZ_JAGGMR010000001.1"/>
</dbReference>
<dbReference type="InterPro" id="IPR036388">
    <property type="entry name" value="WH-like_DNA-bd_sf"/>
</dbReference>
<keyword evidence="6" id="KW-1185">Reference proteome</keyword>
<evidence type="ECO:0000259" key="4">
    <source>
        <dbReference type="PROSITE" id="PS50995"/>
    </source>
</evidence>
<reference evidence="5 6" key="1">
    <citation type="submission" date="2021-03" db="EMBL/GenBank/DDBJ databases">
        <title>Sequencing the genomes of 1000 actinobacteria strains.</title>
        <authorList>
            <person name="Klenk H.-P."/>
        </authorList>
    </citation>
    <scope>NUCLEOTIDE SEQUENCE [LARGE SCALE GENOMIC DNA]</scope>
    <source>
        <strain evidence="5 6">DSM 45516</strain>
    </source>
</reference>
<dbReference type="PANTHER" id="PTHR42756">
    <property type="entry name" value="TRANSCRIPTIONAL REGULATOR, MARR"/>
    <property type="match status" value="1"/>
</dbReference>
<evidence type="ECO:0000256" key="3">
    <source>
        <dbReference type="ARBA" id="ARBA00023163"/>
    </source>
</evidence>
<comment type="caution">
    <text evidence="5">The sequence shown here is derived from an EMBL/GenBank/DDBJ whole genome shotgun (WGS) entry which is preliminary data.</text>
</comment>
<dbReference type="SMART" id="SM00347">
    <property type="entry name" value="HTH_MARR"/>
    <property type="match status" value="1"/>
</dbReference>
<evidence type="ECO:0000313" key="6">
    <source>
        <dbReference type="Proteomes" id="UP001519325"/>
    </source>
</evidence>
<proteinExistence type="predicted"/>
<gene>
    <name evidence="5" type="ORF">BJ987_006100</name>
</gene>
<keyword evidence="1" id="KW-0805">Transcription regulation</keyword>
<evidence type="ECO:0000256" key="2">
    <source>
        <dbReference type="ARBA" id="ARBA00023125"/>
    </source>
</evidence>
<evidence type="ECO:0000256" key="1">
    <source>
        <dbReference type="ARBA" id="ARBA00023015"/>
    </source>
</evidence>
<sequence length="170" mass="16634">MHERVANLLGAASLAVTDAIVRAAIAAGGVNATAGAALVVLADSDGIGVTELGRRVGVTQSAAARMVDLLAERGLVRRRGGSGRMVGVCLTPEGAAAAGRLLAARAAALEGALGEVAPAELAKLAELLESILRAVRAGGAEPDRICRLCDRAVCIAAGAACPVGAGAGHG</sequence>
<dbReference type="SUPFAM" id="SSF46785">
    <property type="entry name" value="Winged helix' DNA-binding domain"/>
    <property type="match status" value="1"/>
</dbReference>
<dbReference type="EMBL" id="JAGGMR010000001">
    <property type="protein sequence ID" value="MBP2193199.1"/>
    <property type="molecule type" value="Genomic_DNA"/>
</dbReference>
<keyword evidence="3" id="KW-0804">Transcription</keyword>
<dbReference type="InterPro" id="IPR036390">
    <property type="entry name" value="WH_DNA-bd_sf"/>
</dbReference>
<keyword evidence="2 5" id="KW-0238">DNA-binding</keyword>
<dbReference type="GO" id="GO:0003677">
    <property type="term" value="F:DNA binding"/>
    <property type="evidence" value="ECO:0007669"/>
    <property type="project" value="UniProtKB-KW"/>
</dbReference>